<dbReference type="InterPro" id="IPR000551">
    <property type="entry name" value="MerR-type_HTH_dom"/>
</dbReference>
<dbReference type="InterPro" id="IPR009061">
    <property type="entry name" value="DNA-bd_dom_put_sf"/>
</dbReference>
<keyword evidence="4" id="KW-1185">Reference proteome</keyword>
<dbReference type="Proteomes" id="UP001501822">
    <property type="component" value="Unassembled WGS sequence"/>
</dbReference>
<dbReference type="PANTHER" id="PTHR30204">
    <property type="entry name" value="REDOX-CYCLING DRUG-SENSING TRANSCRIPTIONAL ACTIVATOR SOXR"/>
    <property type="match status" value="1"/>
</dbReference>
<dbReference type="Pfam" id="PF13411">
    <property type="entry name" value="MerR_1"/>
    <property type="match status" value="1"/>
</dbReference>
<keyword evidence="1" id="KW-0238">DNA-binding</keyword>
<name>A0ABN0XG44_9ACTN</name>
<feature type="domain" description="HTH merR-type" evidence="2">
    <location>
        <begin position="8"/>
        <end position="77"/>
    </location>
</feature>
<organism evidence="3 4">
    <name type="scientific">Actinoallomurus spadix</name>
    <dbReference type="NCBI Taxonomy" id="79912"/>
    <lineage>
        <taxon>Bacteria</taxon>
        <taxon>Bacillati</taxon>
        <taxon>Actinomycetota</taxon>
        <taxon>Actinomycetes</taxon>
        <taxon>Streptosporangiales</taxon>
        <taxon>Thermomonosporaceae</taxon>
        <taxon>Actinoallomurus</taxon>
    </lineage>
</organism>
<protein>
    <submittedName>
        <fullName evidence="3">MerR family transcriptional regulator</fullName>
    </submittedName>
</protein>
<dbReference type="SMART" id="SM00422">
    <property type="entry name" value="HTH_MERR"/>
    <property type="match status" value="1"/>
</dbReference>
<evidence type="ECO:0000256" key="1">
    <source>
        <dbReference type="ARBA" id="ARBA00023125"/>
    </source>
</evidence>
<evidence type="ECO:0000313" key="4">
    <source>
        <dbReference type="Proteomes" id="UP001501822"/>
    </source>
</evidence>
<comment type="caution">
    <text evidence="3">The sequence shown here is derived from an EMBL/GenBank/DDBJ whole genome shotgun (WGS) entry which is preliminary data.</text>
</comment>
<sequence>MIIDDVTFYSPAQTAEKTGFSIDTLRYYEKIGLLDRIDRTAAGRRRFSADDLGFLGILRCLRDTGMPIAEMRRYAELSRGGDATLGERIALLEAHDERIDRQIETLLAQRKHLRGKIQYYRDVSATA</sequence>
<reference evidence="3 4" key="1">
    <citation type="journal article" date="2019" name="Int. J. Syst. Evol. Microbiol.">
        <title>The Global Catalogue of Microorganisms (GCM) 10K type strain sequencing project: providing services to taxonomists for standard genome sequencing and annotation.</title>
        <authorList>
            <consortium name="The Broad Institute Genomics Platform"/>
            <consortium name="The Broad Institute Genome Sequencing Center for Infectious Disease"/>
            <person name="Wu L."/>
            <person name="Ma J."/>
        </authorList>
    </citation>
    <scope>NUCLEOTIDE SEQUENCE [LARGE SCALE GENOMIC DNA]</scope>
    <source>
        <strain evidence="3 4">JCM 3146</strain>
    </source>
</reference>
<dbReference type="InterPro" id="IPR047057">
    <property type="entry name" value="MerR_fam"/>
</dbReference>
<dbReference type="PANTHER" id="PTHR30204:SF98">
    <property type="entry name" value="HTH-TYPE TRANSCRIPTIONAL REGULATOR ADHR"/>
    <property type="match status" value="1"/>
</dbReference>
<accession>A0ABN0XG44</accession>
<dbReference type="SUPFAM" id="SSF46955">
    <property type="entry name" value="Putative DNA-binding domain"/>
    <property type="match status" value="1"/>
</dbReference>
<dbReference type="PROSITE" id="PS50937">
    <property type="entry name" value="HTH_MERR_2"/>
    <property type="match status" value="1"/>
</dbReference>
<evidence type="ECO:0000313" key="3">
    <source>
        <dbReference type="EMBL" id="GAA0362813.1"/>
    </source>
</evidence>
<dbReference type="CDD" id="cd01109">
    <property type="entry name" value="HTH_YyaN"/>
    <property type="match status" value="1"/>
</dbReference>
<dbReference type="EMBL" id="BAAABM010000056">
    <property type="protein sequence ID" value="GAA0362813.1"/>
    <property type="molecule type" value="Genomic_DNA"/>
</dbReference>
<gene>
    <name evidence="3" type="ORF">GCM10010151_61070</name>
</gene>
<evidence type="ECO:0000259" key="2">
    <source>
        <dbReference type="PROSITE" id="PS50937"/>
    </source>
</evidence>
<dbReference type="Gene3D" id="1.10.1660.10">
    <property type="match status" value="1"/>
</dbReference>
<proteinExistence type="predicted"/>